<evidence type="ECO:0000313" key="4">
    <source>
        <dbReference type="EMBL" id="GMH03848.1"/>
    </source>
</evidence>
<protein>
    <recommendedName>
        <fullName evidence="3">Nuclease associated modular domain-containing protein</fullName>
    </recommendedName>
</protein>
<accession>A0AAD3S3N5</accession>
<gene>
    <name evidence="4" type="ORF">Nepgr_005687</name>
</gene>
<dbReference type="EMBL" id="BSYO01000004">
    <property type="protein sequence ID" value="GMH03848.1"/>
    <property type="molecule type" value="Genomic_DNA"/>
</dbReference>
<evidence type="ECO:0000313" key="5">
    <source>
        <dbReference type="Proteomes" id="UP001279734"/>
    </source>
</evidence>
<dbReference type="InterPro" id="IPR003611">
    <property type="entry name" value="NUMOD3"/>
</dbReference>
<dbReference type="PANTHER" id="PTHR34199:SF2">
    <property type="entry name" value="NUMOD3 MOTIF FAMILY PROTEIN, EXPRESSED"/>
    <property type="match status" value="1"/>
</dbReference>
<feature type="coiled-coil region" evidence="1">
    <location>
        <begin position="362"/>
        <end position="400"/>
    </location>
</feature>
<evidence type="ECO:0000259" key="3">
    <source>
        <dbReference type="Pfam" id="PF07460"/>
    </source>
</evidence>
<dbReference type="AlphaFoldDB" id="A0AAD3S3N5"/>
<feature type="region of interest" description="Disordered" evidence="2">
    <location>
        <begin position="248"/>
        <end position="268"/>
    </location>
</feature>
<dbReference type="Proteomes" id="UP001279734">
    <property type="component" value="Unassembled WGS sequence"/>
</dbReference>
<keyword evidence="1" id="KW-0175">Coiled coil</keyword>
<evidence type="ECO:0000256" key="2">
    <source>
        <dbReference type="SAM" id="MobiDB-lite"/>
    </source>
</evidence>
<dbReference type="PANTHER" id="PTHR34199">
    <property type="entry name" value="NUMOD3 MOTIF FAMILY PROTEIN, EXPRESSED"/>
    <property type="match status" value="1"/>
</dbReference>
<reference evidence="4" key="1">
    <citation type="submission" date="2023-05" db="EMBL/GenBank/DDBJ databases">
        <title>Nepenthes gracilis genome sequencing.</title>
        <authorList>
            <person name="Fukushima K."/>
        </authorList>
    </citation>
    <scope>NUCLEOTIDE SEQUENCE</scope>
    <source>
        <strain evidence="4">SING2019-196</strain>
    </source>
</reference>
<dbReference type="GO" id="GO:0003677">
    <property type="term" value="F:DNA binding"/>
    <property type="evidence" value="ECO:0007669"/>
    <property type="project" value="InterPro"/>
</dbReference>
<feature type="domain" description="Nuclease associated modular" evidence="3">
    <location>
        <begin position="126"/>
        <end position="152"/>
    </location>
</feature>
<comment type="caution">
    <text evidence="4">The sequence shown here is derived from an EMBL/GenBank/DDBJ whole genome shotgun (WGS) entry which is preliminary data.</text>
</comment>
<sequence length="579" mass="65332">MRLLDIAIAQPSFRNFLDSQGMQPTIHHKTLSNITCGHEKRLAVWKPFQNPGELNFNLRLRKKPHGKSLIKAAVTLEATCPVRSEVGQKGLGNLLLSADSVLQKIDIESSSEDSKEVDEKEQLRRMRISKANKGNTPWNKGRKHSAETLQRIKERTRLAMQNPKVKMKLVKLGHAQSKETRMKIGVGVRMGWQRRRERLMFQETCFFQWQNLIAEAARKGFVGEEELQWHSYSILSKQLVQEWVESVEQRKTMPRPKGNSKRAPKSLEQRRKIAEAIAAKWADPEYRERVCAGLSKYHGTPAERKARRRPSCGAHSERAFQKKVDAAEKSVGSMTKMGNKQPWLKKHNAYKDPLASSKLEMIKNIRAQRAALEIKKNEALERAKLLIVEAEKAAKALEAAAAKSPIARSSLMESRKLIAEAIQSIQSIENVRLASDNNGISANEQKSSLGKEMETSTHDSGQAHQGQVNGIPALESIDSKHTHFDLYKLSMDDSIDDRNDNLQTSFSRYELPTTYQKNPQFSLDSLISKSELRQLLDQSEPNGTMKCNGMPLPNGAKLQTGMGKYLLQQPLLRNGFGDG</sequence>
<proteinExistence type="predicted"/>
<feature type="compositionally biased region" description="Basic residues" evidence="2">
    <location>
        <begin position="252"/>
        <end position="264"/>
    </location>
</feature>
<evidence type="ECO:0000256" key="1">
    <source>
        <dbReference type="SAM" id="Coils"/>
    </source>
</evidence>
<dbReference type="Pfam" id="PF07460">
    <property type="entry name" value="NUMOD3"/>
    <property type="match status" value="1"/>
</dbReference>
<feature type="region of interest" description="Disordered" evidence="2">
    <location>
        <begin position="442"/>
        <end position="466"/>
    </location>
</feature>
<keyword evidence="5" id="KW-1185">Reference proteome</keyword>
<name>A0AAD3S3N5_NEPGR</name>
<organism evidence="4 5">
    <name type="scientific">Nepenthes gracilis</name>
    <name type="common">Slender pitcher plant</name>
    <dbReference type="NCBI Taxonomy" id="150966"/>
    <lineage>
        <taxon>Eukaryota</taxon>
        <taxon>Viridiplantae</taxon>
        <taxon>Streptophyta</taxon>
        <taxon>Embryophyta</taxon>
        <taxon>Tracheophyta</taxon>
        <taxon>Spermatophyta</taxon>
        <taxon>Magnoliopsida</taxon>
        <taxon>eudicotyledons</taxon>
        <taxon>Gunneridae</taxon>
        <taxon>Pentapetalae</taxon>
        <taxon>Caryophyllales</taxon>
        <taxon>Nepenthaceae</taxon>
        <taxon>Nepenthes</taxon>
    </lineage>
</organism>